<evidence type="ECO:0000313" key="2">
    <source>
        <dbReference type="Proteomes" id="UP000501069"/>
    </source>
</evidence>
<name>A0AAP9LW90_9FIRM</name>
<dbReference type="Proteomes" id="UP000501069">
    <property type="component" value="Chromosome"/>
</dbReference>
<dbReference type="GeneID" id="57959646"/>
<dbReference type="RefSeq" id="WP_002588665.1">
    <property type="nucleotide sequence ID" value="NZ_CABKQO010000001.1"/>
</dbReference>
<accession>A0AAP9LW90</accession>
<dbReference type="EMBL" id="CP050964">
    <property type="protein sequence ID" value="QIX89211.1"/>
    <property type="molecule type" value="Genomic_DNA"/>
</dbReference>
<sequence length="54" mass="6247">MTKLEKFAEIKGYSDKSTKEVIETLENKGFVVVDDDKLDTGWKTFHVLKNVENK</sequence>
<reference evidence="1 2" key="1">
    <citation type="submission" date="2019-11" db="EMBL/GenBank/DDBJ databases">
        <title>FDA dAtabase for Regulatory Grade micrObial Sequences (FDA-ARGOS): Supporting development and validation of Infectious Disease Dx tests.</title>
        <authorList>
            <person name="Turner S."/>
            <person name="Byrd R."/>
            <person name="Tallon L."/>
            <person name="Sadzewicz L."/>
            <person name="Vavikolanu K."/>
            <person name="Mehta A."/>
            <person name="Aluvathingal J."/>
            <person name="Nadendla S."/>
            <person name="Myers T."/>
            <person name="Yan Y."/>
            <person name="Sichtig H."/>
        </authorList>
    </citation>
    <scope>NUCLEOTIDE SEQUENCE [LARGE SCALE GENOMIC DNA]</scope>
    <source>
        <strain evidence="1 2">FDAARGOS_739</strain>
    </source>
</reference>
<evidence type="ECO:0000313" key="1">
    <source>
        <dbReference type="EMBL" id="QIX89211.1"/>
    </source>
</evidence>
<organism evidence="1 2">
    <name type="scientific">Enterocloster clostridioformis</name>
    <dbReference type="NCBI Taxonomy" id="1531"/>
    <lineage>
        <taxon>Bacteria</taxon>
        <taxon>Bacillati</taxon>
        <taxon>Bacillota</taxon>
        <taxon>Clostridia</taxon>
        <taxon>Lachnospirales</taxon>
        <taxon>Lachnospiraceae</taxon>
        <taxon>Enterocloster</taxon>
    </lineage>
</organism>
<protein>
    <submittedName>
        <fullName evidence="1">Uncharacterized protein</fullName>
    </submittedName>
</protein>
<proteinExistence type="predicted"/>
<dbReference type="AlphaFoldDB" id="A0AAP9LW90"/>
<gene>
    <name evidence="1" type="ORF">FOC47_00590</name>
</gene>